<dbReference type="AlphaFoldDB" id="A0A7L9U5B7"/>
<protein>
    <recommendedName>
        <fullName evidence="1">Anhydro-N-acetylmuramic acid kinase</fullName>
        <ecNumber evidence="1">2.7.1.170</ecNumber>
    </recommendedName>
    <alternativeName>
        <fullName evidence="1">AnhMurNAc kinase</fullName>
    </alternativeName>
</protein>
<dbReference type="Pfam" id="PF03702">
    <property type="entry name" value="AnmK"/>
    <property type="match status" value="1"/>
</dbReference>
<dbReference type="EC" id="2.7.1.170" evidence="1"/>
<dbReference type="EMBL" id="CP062941">
    <property type="protein sequence ID" value="QOL50137.1"/>
    <property type="molecule type" value="Genomic_DNA"/>
</dbReference>
<feature type="binding site" evidence="1">
    <location>
        <begin position="17"/>
        <end position="24"/>
    </location>
    <ligand>
        <name>ATP</name>
        <dbReference type="ChEBI" id="CHEBI:30616"/>
    </ligand>
</feature>
<dbReference type="InterPro" id="IPR005338">
    <property type="entry name" value="Anhydro_N_Ac-Mur_kinase"/>
</dbReference>
<dbReference type="Gene3D" id="3.30.420.40">
    <property type="match status" value="2"/>
</dbReference>
<gene>
    <name evidence="1" type="primary">anmK</name>
    <name evidence="2" type="ORF">LPB04_02075</name>
</gene>
<comment type="similarity">
    <text evidence="1">Belongs to the anhydro-N-acetylmuramic acid kinase family.</text>
</comment>
<keyword evidence="1" id="KW-0119">Carbohydrate metabolism</keyword>
<dbReference type="CDD" id="cd24050">
    <property type="entry name" value="ASKHA_NBD_ANMK"/>
    <property type="match status" value="1"/>
</dbReference>
<accession>A0A7L9U5B7</accession>
<dbReference type="GO" id="GO:0016301">
    <property type="term" value="F:kinase activity"/>
    <property type="evidence" value="ECO:0007669"/>
    <property type="project" value="UniProtKB-KW"/>
</dbReference>
<organism evidence="2 3">
    <name type="scientific">Massilia litorea</name>
    <dbReference type="NCBI Taxonomy" id="2769491"/>
    <lineage>
        <taxon>Bacteria</taxon>
        <taxon>Pseudomonadati</taxon>
        <taxon>Pseudomonadota</taxon>
        <taxon>Betaproteobacteria</taxon>
        <taxon>Burkholderiales</taxon>
        <taxon>Oxalobacteraceae</taxon>
        <taxon>Telluria group</taxon>
        <taxon>Massilia</taxon>
    </lineage>
</organism>
<dbReference type="UniPathway" id="UPA00544"/>
<dbReference type="GO" id="GO:0005524">
    <property type="term" value="F:ATP binding"/>
    <property type="evidence" value="ECO:0007669"/>
    <property type="project" value="UniProtKB-UniRule"/>
</dbReference>
<dbReference type="RefSeq" id="WP_193687159.1">
    <property type="nucleotide sequence ID" value="NZ_CP062941.1"/>
</dbReference>
<dbReference type="UniPathway" id="UPA00343"/>
<sequence length="369" mass="38514">MMTNNSSSSLYIGLMSGTSLDGVDGVLADFADGSIRTLEAAFVPFPATLRAELMALQANGQNEIEREAIAANGLAQAYAECVEALKTHAPGRVAAVAVHGQTVRHRPELGFTRQTNNPSLLAELTGIDVIADFRSRDIAAGGQGAPLVPAFHAAAFGKPGTTRVVVNIGGIGNISMLHEDGRVTGYDTGPGNVLMDGWIGRHQGKEYDEGGAWGASGTVDAALLATLLEEPYFHQPAPKSTGRDLFHMEWLDAHLAGFSSLPAADVQASLTALTAQTIANAILAENVRVDAVYVCGGGAYNGTLLRMLAAALGGHVLVESTAELGIAPNRVEALAFAWLGYRFNERQPGNMPAVTGAKGLRILGALYPA</sequence>
<keyword evidence="1 2" id="KW-0418">Kinase</keyword>
<evidence type="ECO:0000313" key="3">
    <source>
        <dbReference type="Proteomes" id="UP000593875"/>
    </source>
</evidence>
<comment type="function">
    <text evidence="1">Catalyzes the specific phosphorylation of 1,6-anhydro-N-acetylmuramic acid (anhMurNAc) with the simultaneous cleavage of the 1,6-anhydro ring, generating MurNAc-6-P. Is required for the utilization of anhMurNAc either imported from the medium or derived from its own cell wall murein, and thus plays a role in cell wall recycling.</text>
</comment>
<keyword evidence="1" id="KW-0067">ATP-binding</keyword>
<keyword evidence="1" id="KW-0547">Nucleotide-binding</keyword>
<dbReference type="GO" id="GO:0016773">
    <property type="term" value="F:phosphotransferase activity, alcohol group as acceptor"/>
    <property type="evidence" value="ECO:0007669"/>
    <property type="project" value="UniProtKB-UniRule"/>
</dbReference>
<dbReference type="SUPFAM" id="SSF53067">
    <property type="entry name" value="Actin-like ATPase domain"/>
    <property type="match status" value="1"/>
</dbReference>
<dbReference type="HAMAP" id="MF_01270">
    <property type="entry name" value="AnhMurNAc_kinase"/>
    <property type="match status" value="1"/>
</dbReference>
<dbReference type="NCBIfam" id="NF007139">
    <property type="entry name" value="PRK09585.1-3"/>
    <property type="match status" value="1"/>
</dbReference>
<evidence type="ECO:0000313" key="2">
    <source>
        <dbReference type="EMBL" id="QOL50137.1"/>
    </source>
</evidence>
<comment type="pathway">
    <text evidence="1">Cell wall biogenesis; peptidoglycan recycling.</text>
</comment>
<evidence type="ECO:0000256" key="1">
    <source>
        <dbReference type="HAMAP-Rule" id="MF_01270"/>
    </source>
</evidence>
<dbReference type="PANTHER" id="PTHR30605">
    <property type="entry name" value="ANHYDRO-N-ACETYLMURAMIC ACID KINASE"/>
    <property type="match status" value="1"/>
</dbReference>
<comment type="pathway">
    <text evidence="1">Amino-sugar metabolism; 1,6-anhydro-N-acetylmuramate degradation.</text>
</comment>
<name>A0A7L9U5B7_9BURK</name>
<dbReference type="GO" id="GO:0006040">
    <property type="term" value="P:amino sugar metabolic process"/>
    <property type="evidence" value="ECO:0007669"/>
    <property type="project" value="InterPro"/>
</dbReference>
<dbReference type="PANTHER" id="PTHR30605:SF0">
    <property type="entry name" value="ANHYDRO-N-ACETYLMURAMIC ACID KINASE"/>
    <property type="match status" value="1"/>
</dbReference>
<proteinExistence type="inferred from homology"/>
<keyword evidence="1 2" id="KW-0808">Transferase</keyword>
<keyword evidence="3" id="KW-1185">Reference proteome</keyword>
<dbReference type="KEGG" id="mlir:LPB04_02075"/>
<dbReference type="GO" id="GO:0009254">
    <property type="term" value="P:peptidoglycan turnover"/>
    <property type="evidence" value="ECO:0007669"/>
    <property type="project" value="UniProtKB-UniRule"/>
</dbReference>
<dbReference type="GO" id="GO:0097175">
    <property type="term" value="P:1,6-anhydro-N-acetyl-beta-muramic acid catabolic process"/>
    <property type="evidence" value="ECO:0007669"/>
    <property type="project" value="UniProtKB-UniRule"/>
</dbReference>
<comment type="catalytic activity">
    <reaction evidence="1">
        <text>1,6-anhydro-N-acetyl-beta-muramate + ATP + H2O = N-acetyl-D-muramate 6-phosphate + ADP + H(+)</text>
        <dbReference type="Rhea" id="RHEA:24952"/>
        <dbReference type="ChEBI" id="CHEBI:15377"/>
        <dbReference type="ChEBI" id="CHEBI:15378"/>
        <dbReference type="ChEBI" id="CHEBI:30616"/>
        <dbReference type="ChEBI" id="CHEBI:58690"/>
        <dbReference type="ChEBI" id="CHEBI:58722"/>
        <dbReference type="ChEBI" id="CHEBI:456216"/>
        <dbReference type="EC" id="2.7.1.170"/>
    </reaction>
</comment>
<reference evidence="2 3" key="1">
    <citation type="submission" date="2020-10" db="EMBL/GenBank/DDBJ databases">
        <title>Genome sequencing of Massilia sp. LPB0304.</title>
        <authorList>
            <person name="Kim J."/>
        </authorList>
    </citation>
    <scope>NUCLEOTIDE SEQUENCE [LARGE SCALE GENOMIC DNA]</scope>
    <source>
        <strain evidence="2 3">LPB0304</strain>
    </source>
</reference>
<dbReference type="InterPro" id="IPR043129">
    <property type="entry name" value="ATPase_NBD"/>
</dbReference>
<dbReference type="Proteomes" id="UP000593875">
    <property type="component" value="Chromosome"/>
</dbReference>